<dbReference type="Proteomes" id="UP001295423">
    <property type="component" value="Unassembled WGS sequence"/>
</dbReference>
<gene>
    <name evidence="3" type="ORF">CYCCA115_LOCUS1012</name>
</gene>
<dbReference type="InterPro" id="IPR051218">
    <property type="entry name" value="Sec_MonoDiacylglyc_Lipase"/>
</dbReference>
<dbReference type="InterPro" id="IPR029058">
    <property type="entry name" value="AB_hydrolase_fold"/>
</dbReference>
<dbReference type="SUPFAM" id="SSF53474">
    <property type="entry name" value="alpha/beta-Hydrolases"/>
    <property type="match status" value="1"/>
</dbReference>
<dbReference type="InterPro" id="IPR002921">
    <property type="entry name" value="Fungal_lipase-type"/>
</dbReference>
<evidence type="ECO:0000256" key="1">
    <source>
        <dbReference type="SAM" id="Phobius"/>
    </source>
</evidence>
<dbReference type="PANTHER" id="PTHR45856:SF11">
    <property type="entry name" value="FUNGAL LIPASE-LIKE DOMAIN-CONTAINING PROTEIN"/>
    <property type="match status" value="1"/>
</dbReference>
<name>A0AAD2FCP6_9STRA</name>
<organism evidence="3 4">
    <name type="scientific">Cylindrotheca closterium</name>
    <dbReference type="NCBI Taxonomy" id="2856"/>
    <lineage>
        <taxon>Eukaryota</taxon>
        <taxon>Sar</taxon>
        <taxon>Stramenopiles</taxon>
        <taxon>Ochrophyta</taxon>
        <taxon>Bacillariophyta</taxon>
        <taxon>Bacillariophyceae</taxon>
        <taxon>Bacillariophycidae</taxon>
        <taxon>Bacillariales</taxon>
        <taxon>Bacillariaceae</taxon>
        <taxon>Cylindrotheca</taxon>
    </lineage>
</organism>
<reference evidence="3" key="1">
    <citation type="submission" date="2023-08" db="EMBL/GenBank/DDBJ databases">
        <authorList>
            <person name="Audoor S."/>
            <person name="Bilcke G."/>
        </authorList>
    </citation>
    <scope>NUCLEOTIDE SEQUENCE</scope>
</reference>
<keyword evidence="1" id="KW-1133">Transmembrane helix</keyword>
<evidence type="ECO:0000313" key="4">
    <source>
        <dbReference type="Proteomes" id="UP001295423"/>
    </source>
</evidence>
<sequence length="374" mass="42391">MMNLYTSRGASTYVLWNIGLIFIVSLGCIVVWNVVGTSSSINNGNGSDTLELFADQFPSLEETLWMAKLSKSAYEFRHEDKDFCKKYKPSDGTRCEWYDHNKRLGTQVLIVSNKVQKYIAVAFAGTDDIRTSLEDAHATQKPFGNNSTISLPEGIRVHSGFDNAVFLQGMWEQISSRIKRLVIAHPSYRIYSTGHSLGAANSLLTAAALSLQGHKVKSINFGCPQTGNKPWSEFFNRTSPTKDKLAIWRIVLGWDLVPRLPDFFYHAGHTIQLWKNSTNVTSVESYFEHYGNEELHYAGAPPGWNAKPHFIGPDDLTSHFMTKYIEHLEELNSVDSTWVHEFKKSDDPPPPPPIDYDDDVFNDDLRDDWYPKEA</sequence>
<dbReference type="Gene3D" id="3.40.50.1820">
    <property type="entry name" value="alpha/beta hydrolase"/>
    <property type="match status" value="1"/>
</dbReference>
<evidence type="ECO:0000313" key="3">
    <source>
        <dbReference type="EMBL" id="CAJ1923127.1"/>
    </source>
</evidence>
<feature type="transmembrane region" description="Helical" evidence="1">
    <location>
        <begin position="12"/>
        <end position="35"/>
    </location>
</feature>
<accession>A0AAD2FCP6</accession>
<keyword evidence="1" id="KW-0472">Membrane</keyword>
<keyword evidence="4" id="KW-1185">Reference proteome</keyword>
<dbReference type="EMBL" id="CAKOGP040000002">
    <property type="protein sequence ID" value="CAJ1923127.1"/>
    <property type="molecule type" value="Genomic_DNA"/>
</dbReference>
<proteinExistence type="predicted"/>
<keyword evidence="1" id="KW-0812">Transmembrane</keyword>
<dbReference type="Pfam" id="PF01764">
    <property type="entry name" value="Lipase_3"/>
    <property type="match status" value="1"/>
</dbReference>
<feature type="domain" description="Fungal lipase-type" evidence="2">
    <location>
        <begin position="121"/>
        <end position="262"/>
    </location>
</feature>
<comment type="caution">
    <text evidence="3">The sequence shown here is derived from an EMBL/GenBank/DDBJ whole genome shotgun (WGS) entry which is preliminary data.</text>
</comment>
<protein>
    <recommendedName>
        <fullName evidence="2">Fungal lipase-type domain-containing protein</fullName>
    </recommendedName>
</protein>
<dbReference type="GO" id="GO:0006629">
    <property type="term" value="P:lipid metabolic process"/>
    <property type="evidence" value="ECO:0007669"/>
    <property type="project" value="InterPro"/>
</dbReference>
<dbReference type="PANTHER" id="PTHR45856">
    <property type="entry name" value="ALPHA/BETA-HYDROLASES SUPERFAMILY PROTEIN"/>
    <property type="match status" value="1"/>
</dbReference>
<dbReference type="AlphaFoldDB" id="A0AAD2FCP6"/>
<evidence type="ECO:0000259" key="2">
    <source>
        <dbReference type="Pfam" id="PF01764"/>
    </source>
</evidence>
<dbReference type="CDD" id="cd00519">
    <property type="entry name" value="Lipase_3"/>
    <property type="match status" value="1"/>
</dbReference>